<protein>
    <submittedName>
        <fullName evidence="1">Uncharacterized protein</fullName>
    </submittedName>
</protein>
<evidence type="ECO:0000313" key="2">
    <source>
        <dbReference type="Proteomes" id="UP000287224"/>
    </source>
</evidence>
<dbReference type="Proteomes" id="UP000287224">
    <property type="component" value="Unassembled WGS sequence"/>
</dbReference>
<keyword evidence="2" id="KW-1185">Reference proteome</keyword>
<sequence length="78" mass="8759">MQSVSTSRNIAGLENIPGLIDKMMFARCWLESAAMLLALSIGLSNKNDSFVVNQFKELRPYLNYNASHPFILVPTAWI</sequence>
<accession>A0A401ZC48</accession>
<name>A0A401ZC48_9CHLR</name>
<proteinExistence type="predicted"/>
<organism evidence="1 2">
    <name type="scientific">Dictyobacter aurantiacus</name>
    <dbReference type="NCBI Taxonomy" id="1936993"/>
    <lineage>
        <taxon>Bacteria</taxon>
        <taxon>Bacillati</taxon>
        <taxon>Chloroflexota</taxon>
        <taxon>Ktedonobacteria</taxon>
        <taxon>Ktedonobacterales</taxon>
        <taxon>Dictyobacteraceae</taxon>
        <taxon>Dictyobacter</taxon>
    </lineage>
</organism>
<comment type="caution">
    <text evidence="1">The sequence shown here is derived from an EMBL/GenBank/DDBJ whole genome shotgun (WGS) entry which is preliminary data.</text>
</comment>
<dbReference type="EMBL" id="BIFQ01000001">
    <property type="protein sequence ID" value="GCE04425.1"/>
    <property type="molecule type" value="Genomic_DNA"/>
</dbReference>
<reference evidence="2" key="1">
    <citation type="submission" date="2018-12" db="EMBL/GenBank/DDBJ databases">
        <title>Tengunoibacter tsumagoiensis gen. nov., sp. nov., Dictyobacter kobayashii sp. nov., D. alpinus sp. nov., and D. joshuensis sp. nov. and description of Dictyobacteraceae fam. nov. within the order Ktedonobacterales isolated from Tengu-no-mugimeshi.</title>
        <authorList>
            <person name="Wang C.M."/>
            <person name="Zheng Y."/>
            <person name="Sakai Y."/>
            <person name="Toyoda A."/>
            <person name="Minakuchi Y."/>
            <person name="Abe K."/>
            <person name="Yokota A."/>
            <person name="Yabe S."/>
        </authorList>
    </citation>
    <scope>NUCLEOTIDE SEQUENCE [LARGE SCALE GENOMIC DNA]</scope>
    <source>
        <strain evidence="2">S-27</strain>
    </source>
</reference>
<gene>
    <name evidence="1" type="ORF">KDAU_17540</name>
</gene>
<evidence type="ECO:0000313" key="1">
    <source>
        <dbReference type="EMBL" id="GCE04425.1"/>
    </source>
</evidence>
<dbReference type="AlphaFoldDB" id="A0A401ZC48"/>